<dbReference type="RefSeq" id="WP_126377313.1">
    <property type="nucleotide sequence ID" value="NZ_AP017378.1"/>
</dbReference>
<keyword evidence="1" id="KW-0812">Transmembrane</keyword>
<dbReference type="Proteomes" id="UP000269883">
    <property type="component" value="Chromosome"/>
</dbReference>
<accession>A0A2Z6AX45</accession>
<dbReference type="EMBL" id="AP017378">
    <property type="protein sequence ID" value="BBD07773.1"/>
    <property type="molecule type" value="Genomic_DNA"/>
</dbReference>
<evidence type="ECO:0000313" key="2">
    <source>
        <dbReference type="EMBL" id="BBD07773.1"/>
    </source>
</evidence>
<feature type="transmembrane region" description="Helical" evidence="1">
    <location>
        <begin position="125"/>
        <end position="145"/>
    </location>
</feature>
<feature type="transmembrane region" description="Helical" evidence="1">
    <location>
        <begin position="92"/>
        <end position="113"/>
    </location>
</feature>
<gene>
    <name evidence="2" type="ORF">DFE_1047</name>
</gene>
<dbReference type="OrthoDB" id="9098935at2"/>
<keyword evidence="3" id="KW-1185">Reference proteome</keyword>
<dbReference type="AlphaFoldDB" id="A0A2Z6AX45"/>
<dbReference type="KEGG" id="dfl:DFE_1047"/>
<organism evidence="2 3">
    <name type="scientific">Desulfovibrio ferrophilus</name>
    <dbReference type="NCBI Taxonomy" id="241368"/>
    <lineage>
        <taxon>Bacteria</taxon>
        <taxon>Pseudomonadati</taxon>
        <taxon>Thermodesulfobacteriota</taxon>
        <taxon>Desulfovibrionia</taxon>
        <taxon>Desulfovibrionales</taxon>
        <taxon>Desulfovibrionaceae</taxon>
        <taxon>Desulfovibrio</taxon>
    </lineage>
</organism>
<evidence type="ECO:0000256" key="1">
    <source>
        <dbReference type="SAM" id="Phobius"/>
    </source>
</evidence>
<keyword evidence="1" id="KW-0472">Membrane</keyword>
<protein>
    <submittedName>
        <fullName evidence="2">Uncharacterized protein</fullName>
    </submittedName>
</protein>
<proteinExistence type="predicted"/>
<keyword evidence="1" id="KW-1133">Transmembrane helix</keyword>
<reference evidence="2 3" key="1">
    <citation type="journal article" date="2018" name="Sci. Adv.">
        <title>Multi-heme cytochromes provide a pathway for survival in energy-limited environments.</title>
        <authorList>
            <person name="Deng X."/>
            <person name="Dohmae N."/>
            <person name="Nealson K.H."/>
            <person name="Hashimoto K."/>
            <person name="Okamoto A."/>
        </authorList>
    </citation>
    <scope>NUCLEOTIDE SEQUENCE [LARGE SCALE GENOMIC DNA]</scope>
    <source>
        <strain evidence="2 3">IS5</strain>
    </source>
</reference>
<sequence>MGIYEKLLELSDAQGEPAARTISQEKIIKYACMVTQLSQDLPDQIIQKLQADSEIRTDFFTLVNGCTPDDDTQNARSLMKTLQNTSLGKAPVILSIIITSGFFLVLILVILSATLNLNLGGNKELVYLLVGTMTAGFTQVLNFWLGSSKGSSDKMSLLFHQFSKKPKTDQ</sequence>
<name>A0A2Z6AX45_9BACT</name>
<evidence type="ECO:0000313" key="3">
    <source>
        <dbReference type="Proteomes" id="UP000269883"/>
    </source>
</evidence>